<organism evidence="2 3">
    <name type="scientific">Pseudomonas fitomaticsae</name>
    <dbReference type="NCBI Taxonomy" id="2837969"/>
    <lineage>
        <taxon>Bacteria</taxon>
        <taxon>Pseudomonadati</taxon>
        <taxon>Pseudomonadota</taxon>
        <taxon>Gammaproteobacteria</taxon>
        <taxon>Pseudomonadales</taxon>
        <taxon>Pseudomonadaceae</taxon>
        <taxon>Pseudomonas</taxon>
    </lineage>
</organism>
<keyword evidence="3" id="KW-1185">Reference proteome</keyword>
<dbReference type="SUPFAM" id="SSF69318">
    <property type="entry name" value="Integrin alpha N-terminal domain"/>
    <property type="match status" value="1"/>
</dbReference>
<dbReference type="EMBL" id="CP075567">
    <property type="protein sequence ID" value="UFQ00148.1"/>
    <property type="molecule type" value="Genomic_DNA"/>
</dbReference>
<dbReference type="InterPro" id="IPR028994">
    <property type="entry name" value="Integrin_alpha_N"/>
</dbReference>
<gene>
    <name evidence="2" type="ORF">KJY40_00255</name>
</gene>
<protein>
    <submittedName>
        <fullName evidence="2">Uncharacterized protein</fullName>
    </submittedName>
</protein>
<name>A0ABY3Q1V3_9PSED</name>
<evidence type="ECO:0000313" key="3">
    <source>
        <dbReference type="Proteomes" id="UP001162907"/>
    </source>
</evidence>
<evidence type="ECO:0000313" key="2">
    <source>
        <dbReference type="EMBL" id="UFQ00148.1"/>
    </source>
</evidence>
<keyword evidence="1" id="KW-0732">Signal</keyword>
<sequence length="169" mass="18793">MKYFLLLIGLLPGIAWSSVGDICSPEQDSKSFISDWNLGNSKTKVLSMQDGKDFLVDHGSIVYAGDLNNDGNDDVIFEASTGVGSSGDRVFSFLLQCHGYLKPLGASYFAKVEVLEPENEQKNVFKDIKIYSYKRNSNGSIQRKGGEPLMTPHVWHFNPDSQKYEGESE</sequence>
<evidence type="ECO:0000256" key="1">
    <source>
        <dbReference type="SAM" id="SignalP"/>
    </source>
</evidence>
<dbReference type="RefSeq" id="WP_230734273.1">
    <property type="nucleotide sequence ID" value="NZ_CP075567.1"/>
</dbReference>
<reference evidence="2 3" key="1">
    <citation type="journal article" date="2022" name="Int. J. Syst. Evol. Microbiol.">
        <title>Pseudomonas fitomaticsae sp. nov., isolated at Marimurtra Botanical Garden in Blanes, Catalonia, Spain.</title>
        <authorList>
            <person name="Atanasov K.E."/>
            <person name="Galbis D.M."/>
            <person name="Cornado D."/>
            <person name="Serpico A."/>
            <person name="Sanchez G."/>
            <person name="Bosch M."/>
            <person name="Ferrer A."/>
            <person name="Altabella T."/>
        </authorList>
    </citation>
    <scope>NUCLEOTIDE SEQUENCE [LARGE SCALE GENOMIC DNA]</scope>
    <source>
        <strain evidence="2 3">FIT81</strain>
    </source>
</reference>
<proteinExistence type="predicted"/>
<feature type="chain" id="PRO_5047232917" evidence="1">
    <location>
        <begin position="18"/>
        <end position="169"/>
    </location>
</feature>
<feature type="signal peptide" evidence="1">
    <location>
        <begin position="1"/>
        <end position="17"/>
    </location>
</feature>
<dbReference type="Proteomes" id="UP001162907">
    <property type="component" value="Chromosome"/>
</dbReference>
<accession>A0ABY3Q1V3</accession>